<evidence type="ECO:0000259" key="6">
    <source>
        <dbReference type="PROSITE" id="PS50067"/>
    </source>
</evidence>
<evidence type="ECO:0000256" key="1">
    <source>
        <dbReference type="ARBA" id="ARBA00022701"/>
    </source>
</evidence>
<dbReference type="EMBL" id="SPLM01000036">
    <property type="protein sequence ID" value="TMW65880.1"/>
    <property type="molecule type" value="Genomic_DNA"/>
</dbReference>
<dbReference type="InterPro" id="IPR027417">
    <property type="entry name" value="P-loop_NTPase"/>
</dbReference>
<comment type="similarity">
    <text evidence="4">Belongs to the TRAFAC class myosin-kinesin ATPase superfamily. Kinesin family.</text>
</comment>
<dbReference type="Proteomes" id="UP000794436">
    <property type="component" value="Unassembled WGS sequence"/>
</dbReference>
<dbReference type="GO" id="GO:0007018">
    <property type="term" value="P:microtubule-based movement"/>
    <property type="evidence" value="ECO:0007669"/>
    <property type="project" value="InterPro"/>
</dbReference>
<comment type="caution">
    <text evidence="7">The sequence shown here is derived from an EMBL/GenBank/DDBJ whole genome shotgun (WGS) entry which is preliminary data.</text>
</comment>
<evidence type="ECO:0000256" key="5">
    <source>
        <dbReference type="SAM" id="Coils"/>
    </source>
</evidence>
<keyword evidence="1" id="KW-0493">Microtubule</keyword>
<evidence type="ECO:0000256" key="2">
    <source>
        <dbReference type="ARBA" id="ARBA00023054"/>
    </source>
</evidence>
<keyword evidence="8" id="KW-1185">Reference proteome</keyword>
<dbReference type="Gene3D" id="1.20.58.1980">
    <property type="match status" value="1"/>
</dbReference>
<evidence type="ECO:0000313" key="7">
    <source>
        <dbReference type="EMBL" id="TMW65880.1"/>
    </source>
</evidence>
<dbReference type="PRINTS" id="PR00380">
    <property type="entry name" value="KINESINHEAVY"/>
</dbReference>
<dbReference type="SMART" id="SM00129">
    <property type="entry name" value="KISc"/>
    <property type="match status" value="1"/>
</dbReference>
<gene>
    <name evidence="7" type="ORF">Poli38472_003645</name>
</gene>
<protein>
    <recommendedName>
        <fullName evidence="6">Kinesin motor domain-containing protein</fullName>
    </recommendedName>
</protein>
<dbReference type="Gene3D" id="3.40.850.10">
    <property type="entry name" value="Kinesin motor domain"/>
    <property type="match status" value="1"/>
</dbReference>
<dbReference type="PANTHER" id="PTHR47968">
    <property type="entry name" value="CENTROMERE PROTEIN E"/>
    <property type="match status" value="1"/>
</dbReference>
<keyword evidence="4" id="KW-0067">ATP-binding</keyword>
<reference evidence="7" key="1">
    <citation type="submission" date="2019-03" db="EMBL/GenBank/DDBJ databases">
        <title>Long read genome sequence of the mycoparasitic Pythium oligandrum ATCC 38472 isolated from sugarbeet rhizosphere.</title>
        <authorList>
            <person name="Gaulin E."/>
        </authorList>
    </citation>
    <scope>NUCLEOTIDE SEQUENCE</scope>
    <source>
        <strain evidence="7">ATCC 38472_TT</strain>
    </source>
</reference>
<dbReference type="PANTHER" id="PTHR47968:SF36">
    <property type="entry name" value="KINESIN HEAVY CHAIN ISOFORM X1"/>
    <property type="match status" value="1"/>
</dbReference>
<dbReference type="InterPro" id="IPR036961">
    <property type="entry name" value="Kinesin_motor_dom_sf"/>
</dbReference>
<feature type="coiled-coil region" evidence="5">
    <location>
        <begin position="346"/>
        <end position="404"/>
    </location>
</feature>
<dbReference type="SUPFAM" id="SSF52540">
    <property type="entry name" value="P-loop containing nucleoside triphosphate hydrolases"/>
    <property type="match status" value="1"/>
</dbReference>
<evidence type="ECO:0000313" key="8">
    <source>
        <dbReference type="Proteomes" id="UP000794436"/>
    </source>
</evidence>
<feature type="binding site" evidence="4">
    <location>
        <begin position="91"/>
        <end position="98"/>
    </location>
    <ligand>
        <name>ATP</name>
        <dbReference type="ChEBI" id="CHEBI:30616"/>
    </ligand>
</feature>
<feature type="domain" description="Kinesin motor" evidence="6">
    <location>
        <begin position="161"/>
        <end position="223"/>
    </location>
</feature>
<keyword evidence="4" id="KW-0547">Nucleotide-binding</keyword>
<dbReference type="InterPro" id="IPR001752">
    <property type="entry name" value="Kinesin_motor_dom"/>
</dbReference>
<keyword evidence="3 4" id="KW-0505">Motor protein</keyword>
<feature type="domain" description="Kinesin motor" evidence="6">
    <location>
        <begin position="2"/>
        <end position="160"/>
    </location>
</feature>
<dbReference type="GO" id="GO:0003777">
    <property type="term" value="F:microtubule motor activity"/>
    <property type="evidence" value="ECO:0007669"/>
    <property type="project" value="InterPro"/>
</dbReference>
<accession>A0A8K1FJA9</accession>
<dbReference type="AlphaFoldDB" id="A0A8K1FJA9"/>
<evidence type="ECO:0000256" key="3">
    <source>
        <dbReference type="ARBA" id="ARBA00023175"/>
    </source>
</evidence>
<organism evidence="7 8">
    <name type="scientific">Pythium oligandrum</name>
    <name type="common">Mycoparasitic fungus</name>
    <dbReference type="NCBI Taxonomy" id="41045"/>
    <lineage>
        <taxon>Eukaryota</taxon>
        <taxon>Sar</taxon>
        <taxon>Stramenopiles</taxon>
        <taxon>Oomycota</taxon>
        <taxon>Peronosporomycetes</taxon>
        <taxon>Pythiales</taxon>
        <taxon>Pythiaceae</taxon>
        <taxon>Pythium</taxon>
    </lineage>
</organism>
<sequence length="452" mass="50346">MSVQVSCRLRHEARADEQGATVVSVDDESHPGVVRVRVDGNKASETTEELSFALDRVFPPSITQLQVYDAVARPCVRDLIDGYHCSILAYGQTGSGKTFTTIGGETDESQGLIPRLLHGLFAEIASSQSSEVETTLSASFLEIYQERLRDLLSLSALGNVIYALTSSSPSAYVPYRDSKLTRLLQTSLGGNAKTHLLLCCSDNATHVSETLSTLRFGLRARAMQNRPERVRTLLSTQSNEDESLERLRILEQKLASLYDYILQLESAACPNCSIAAKEGLSAMRPATSQEEGEREEPPEERLRDELMDAELQTLRGTLAAMQQQLHARDLAQSLDKTLVTSLDSLHSQQERTLRQQEQQLTEADAAIASLHSQLRAGNEEQNRLKVALRRLEAVKRDHDDASQAENEILRRGLEQIKQRDAQTLKELVLSRRREQGKQFKAAVVKQRPENPT</sequence>
<evidence type="ECO:0000256" key="4">
    <source>
        <dbReference type="PROSITE-ProRule" id="PRU00283"/>
    </source>
</evidence>
<dbReference type="PROSITE" id="PS50067">
    <property type="entry name" value="KINESIN_MOTOR_2"/>
    <property type="match status" value="2"/>
</dbReference>
<keyword evidence="2 5" id="KW-0175">Coiled coil</keyword>
<dbReference type="Pfam" id="PF00225">
    <property type="entry name" value="Kinesin"/>
    <property type="match status" value="1"/>
</dbReference>
<dbReference type="GO" id="GO:0008017">
    <property type="term" value="F:microtubule binding"/>
    <property type="evidence" value="ECO:0007669"/>
    <property type="project" value="InterPro"/>
</dbReference>
<dbReference type="OrthoDB" id="3176171at2759"/>
<dbReference type="GO" id="GO:0005524">
    <property type="term" value="F:ATP binding"/>
    <property type="evidence" value="ECO:0007669"/>
    <property type="project" value="UniProtKB-UniRule"/>
</dbReference>
<proteinExistence type="inferred from homology"/>
<comment type="caution">
    <text evidence="4">Lacks conserved residue(s) required for the propagation of feature annotation.</text>
</comment>
<dbReference type="InterPro" id="IPR027640">
    <property type="entry name" value="Kinesin-like_fam"/>
</dbReference>
<name>A0A8K1FJA9_PYTOL</name>